<dbReference type="Pfam" id="PF12146">
    <property type="entry name" value="Hydrolase_4"/>
    <property type="match status" value="1"/>
</dbReference>
<gene>
    <name evidence="2" type="ORF">J5U18_12970</name>
</gene>
<dbReference type="SUPFAM" id="SSF53474">
    <property type="entry name" value="alpha/beta-Hydrolases"/>
    <property type="match status" value="1"/>
</dbReference>
<dbReference type="Gene3D" id="3.40.50.1820">
    <property type="entry name" value="alpha/beta hydrolase"/>
    <property type="match status" value="1"/>
</dbReference>
<accession>A0A8T4HDB3</accession>
<dbReference type="RefSeq" id="WP_353547967.1">
    <property type="nucleotide sequence ID" value="NZ_JAGKSB010000018.1"/>
</dbReference>
<protein>
    <submittedName>
        <fullName evidence="2">Lysophospholipase</fullName>
    </submittedName>
</protein>
<dbReference type="InterPro" id="IPR000073">
    <property type="entry name" value="AB_hydrolase_1"/>
</dbReference>
<dbReference type="PRINTS" id="PR00111">
    <property type="entry name" value="ABHYDROLASE"/>
</dbReference>
<comment type="caution">
    <text evidence="2">The sequence shown here is derived from an EMBL/GenBank/DDBJ whole genome shotgun (WGS) entry which is preliminary data.</text>
</comment>
<dbReference type="InterPro" id="IPR022742">
    <property type="entry name" value="Hydrolase_4"/>
</dbReference>
<dbReference type="AlphaFoldDB" id="A0A8T4HDB3"/>
<organism evidence="2 3">
    <name type="scientific">Rhinopithecimicrobium faecis</name>
    <dbReference type="NCBI Taxonomy" id="2820698"/>
    <lineage>
        <taxon>Bacteria</taxon>
        <taxon>Pseudomonadati</taxon>
        <taxon>Bacteroidota</taxon>
        <taxon>Sphingobacteriia</taxon>
        <taxon>Sphingobacteriales</taxon>
        <taxon>Sphingobacteriaceae</taxon>
        <taxon>Rhinopithecimicrobium</taxon>
    </lineage>
</organism>
<reference evidence="2" key="1">
    <citation type="submission" date="2021-03" db="EMBL/GenBank/DDBJ databases">
        <authorList>
            <person name="Lu T."/>
            <person name="Wang Q."/>
            <person name="Han X."/>
        </authorList>
    </citation>
    <scope>NUCLEOTIDE SEQUENCE</scope>
    <source>
        <strain evidence="2">WQ 2009</strain>
    </source>
</reference>
<name>A0A8T4HDB3_9SPHI</name>
<dbReference type="InterPro" id="IPR051044">
    <property type="entry name" value="MAG_DAG_Lipase"/>
</dbReference>
<evidence type="ECO:0000313" key="2">
    <source>
        <dbReference type="EMBL" id="MBP3944453.1"/>
    </source>
</evidence>
<dbReference type="EMBL" id="JAGKSB010000018">
    <property type="protein sequence ID" value="MBP3944453.1"/>
    <property type="molecule type" value="Genomic_DNA"/>
</dbReference>
<proteinExistence type="predicted"/>
<dbReference type="Proteomes" id="UP000679691">
    <property type="component" value="Unassembled WGS sequence"/>
</dbReference>
<feature type="domain" description="Serine aminopeptidase S33" evidence="1">
    <location>
        <begin position="25"/>
        <end position="258"/>
    </location>
</feature>
<dbReference type="InterPro" id="IPR029058">
    <property type="entry name" value="AB_hydrolase_fold"/>
</dbReference>
<sequence>MNHEVSLIKSHSYLKIFVQQFKVDNPIASVLLVHGLGEHADRYLTFIKELNDVNIAVFTMDLRGFGRSEGLKGDFSSYKAVLNDIRLLENLAIAYAPEIPIFLYGHSMGGNLVINYGLRGRTKVKAIIASAPYLALTNPKASWLMKTANILNKLCPTLRVSNGINENKLTQLPEVVRDYLADPLVYTKISVRTFLALEAAAGYAMKNASLLQIPTFIYHGTDDMITSPLASEAFALKNPEFVTYIKIEGGYHELQHDLNAADFRTRVIDLIQSNLR</sequence>
<evidence type="ECO:0000259" key="1">
    <source>
        <dbReference type="Pfam" id="PF12146"/>
    </source>
</evidence>
<evidence type="ECO:0000313" key="3">
    <source>
        <dbReference type="Proteomes" id="UP000679691"/>
    </source>
</evidence>
<keyword evidence="3" id="KW-1185">Reference proteome</keyword>
<dbReference type="PANTHER" id="PTHR11614">
    <property type="entry name" value="PHOSPHOLIPASE-RELATED"/>
    <property type="match status" value="1"/>
</dbReference>